<evidence type="ECO:0000313" key="1">
    <source>
        <dbReference type="EMBL" id="SPE18546.1"/>
    </source>
</evidence>
<dbReference type="EMBL" id="OKRB01000068">
    <property type="protein sequence ID" value="SPE18546.1"/>
    <property type="molecule type" value="Genomic_DNA"/>
</dbReference>
<reference evidence="2" key="1">
    <citation type="submission" date="2018-02" db="EMBL/GenBank/DDBJ databases">
        <authorList>
            <person name="Hausmann B."/>
        </authorList>
    </citation>
    <scope>NUCLEOTIDE SEQUENCE [LARGE SCALE GENOMIC DNA]</scope>
    <source>
        <strain evidence="2">Peat soil MAG SbA5</strain>
    </source>
</reference>
<proteinExistence type="predicted"/>
<organism evidence="1 2">
    <name type="scientific">Candidatus Sulfuritelmatomonas gaucii</name>
    <dbReference type="NCBI Taxonomy" id="2043161"/>
    <lineage>
        <taxon>Bacteria</taxon>
        <taxon>Pseudomonadati</taxon>
        <taxon>Acidobacteriota</taxon>
        <taxon>Terriglobia</taxon>
        <taxon>Terriglobales</taxon>
        <taxon>Acidobacteriaceae</taxon>
        <taxon>Candidatus Sulfuritelmatomonas</taxon>
    </lineage>
</organism>
<gene>
    <name evidence="1" type="ORF">SBA5_160030</name>
</gene>
<evidence type="ECO:0000313" key="2">
    <source>
        <dbReference type="Proteomes" id="UP000239735"/>
    </source>
</evidence>
<name>A0A2N9L5G0_9BACT</name>
<dbReference type="Proteomes" id="UP000239735">
    <property type="component" value="Unassembled WGS sequence"/>
</dbReference>
<protein>
    <submittedName>
        <fullName evidence="1">Uncharacterized protein</fullName>
    </submittedName>
</protein>
<accession>A0A2N9L5G0</accession>
<dbReference type="AlphaFoldDB" id="A0A2N9L5G0"/>
<sequence length="40" mass="4295">MSPATEPEISGPPGPLPLLGYPGYTRPGNLLFSNTEVWHT</sequence>